<evidence type="ECO:0000256" key="4">
    <source>
        <dbReference type="ARBA" id="ARBA00022670"/>
    </source>
</evidence>
<reference evidence="12 13" key="1">
    <citation type="submission" date="2021-01" db="EMBL/GenBank/DDBJ databases">
        <title>Chryseolinea sp. Jin1 Genome sequencing and assembly.</title>
        <authorList>
            <person name="Kim I."/>
        </authorList>
    </citation>
    <scope>NUCLEOTIDE SEQUENCE [LARGE SCALE GENOMIC DNA]</scope>
    <source>
        <strain evidence="12 13">Jin1</strain>
    </source>
</reference>
<sequence length="385" mass="43459">MNTDLRRGIIQASLFIATIITTTLAGGELMYGKSFLYGPYSWDDFIGGLQFSVPLLLILTVHEFGHYLTARYHKVKATLPFYIPLPPLPFLMFNIGTMGAVIRLKEQVYSRRQNFDIGVAGPLAGFVMAIIVLFYGFTHLPEPEYIFNVHPEYKAYGLAYADHVYQPQDKEVIDLTIGDNLLFLFFKNYVADPARMPNAHEIYHYPIIFAGYMALFFTFLNLLPVGQLDGGHVVYGLFGLKKHRIIATVFFVAFTFYGALGFLNPTDFPNDSLMIAAPLSILFLYNVLHALGLPKKRDTLMYAVLMFAVLFVLARFVPQVQGYSGFLFFAFIVGRFVGIQHPPSLVEEPLDFRRKVLGWIAVVVFIICFTPAPLQMAILAKKAMP</sequence>
<dbReference type="PANTHER" id="PTHR31412">
    <property type="entry name" value="ZINC METALLOPROTEASE EGY1"/>
    <property type="match status" value="1"/>
</dbReference>
<evidence type="ECO:0000259" key="11">
    <source>
        <dbReference type="Pfam" id="PF02163"/>
    </source>
</evidence>
<feature type="transmembrane region" description="Helical" evidence="10">
    <location>
        <begin position="44"/>
        <end position="61"/>
    </location>
</feature>
<evidence type="ECO:0000256" key="3">
    <source>
        <dbReference type="ARBA" id="ARBA00007931"/>
    </source>
</evidence>
<dbReference type="Proteomes" id="UP000613030">
    <property type="component" value="Unassembled WGS sequence"/>
</dbReference>
<dbReference type="InterPro" id="IPR008915">
    <property type="entry name" value="Peptidase_M50"/>
</dbReference>
<dbReference type="EMBL" id="JAERRB010000010">
    <property type="protein sequence ID" value="MBL0744392.1"/>
    <property type="molecule type" value="Genomic_DNA"/>
</dbReference>
<evidence type="ECO:0000256" key="8">
    <source>
        <dbReference type="ARBA" id="ARBA00022989"/>
    </source>
</evidence>
<feature type="transmembrane region" description="Helical" evidence="10">
    <location>
        <begin position="323"/>
        <end position="344"/>
    </location>
</feature>
<comment type="subcellular location">
    <subcellularLocation>
        <location evidence="2">Membrane</location>
        <topology evidence="2">Multi-pass membrane protein</topology>
    </subcellularLocation>
</comment>
<evidence type="ECO:0000256" key="7">
    <source>
        <dbReference type="ARBA" id="ARBA00022946"/>
    </source>
</evidence>
<feature type="transmembrane region" description="Helical" evidence="10">
    <location>
        <begin position="114"/>
        <end position="137"/>
    </location>
</feature>
<protein>
    <submittedName>
        <fullName evidence="12">Site-2 protease family protein</fullName>
    </submittedName>
</protein>
<dbReference type="InterPro" id="IPR044838">
    <property type="entry name" value="EGY1-like"/>
</dbReference>
<keyword evidence="9 10" id="KW-0472">Membrane</keyword>
<evidence type="ECO:0000256" key="1">
    <source>
        <dbReference type="ARBA" id="ARBA00001947"/>
    </source>
</evidence>
<feature type="transmembrane region" description="Helical" evidence="10">
    <location>
        <begin position="202"/>
        <end position="223"/>
    </location>
</feature>
<comment type="caution">
    <text evidence="12">The sequence shown here is derived from an EMBL/GenBank/DDBJ whole genome shotgun (WGS) entry which is preliminary data.</text>
</comment>
<feature type="transmembrane region" description="Helical" evidence="10">
    <location>
        <begin position="300"/>
        <end position="317"/>
    </location>
</feature>
<evidence type="ECO:0000313" key="13">
    <source>
        <dbReference type="Proteomes" id="UP000613030"/>
    </source>
</evidence>
<feature type="transmembrane region" description="Helical" evidence="10">
    <location>
        <begin position="12"/>
        <end position="32"/>
    </location>
</feature>
<keyword evidence="8 10" id="KW-1133">Transmembrane helix</keyword>
<evidence type="ECO:0000256" key="10">
    <source>
        <dbReference type="SAM" id="Phobius"/>
    </source>
</evidence>
<dbReference type="GO" id="GO:0008233">
    <property type="term" value="F:peptidase activity"/>
    <property type="evidence" value="ECO:0007669"/>
    <property type="project" value="UniProtKB-KW"/>
</dbReference>
<feature type="transmembrane region" description="Helical" evidence="10">
    <location>
        <begin position="275"/>
        <end position="293"/>
    </location>
</feature>
<keyword evidence="7" id="KW-0809">Transit peptide</keyword>
<keyword evidence="5 10" id="KW-0812">Transmembrane</keyword>
<dbReference type="CDD" id="cd06160">
    <property type="entry name" value="S2P-M50_like_2"/>
    <property type="match status" value="1"/>
</dbReference>
<gene>
    <name evidence="12" type="ORF">JI741_24380</name>
</gene>
<evidence type="ECO:0000256" key="5">
    <source>
        <dbReference type="ARBA" id="ARBA00022692"/>
    </source>
</evidence>
<dbReference type="PANTHER" id="PTHR31412:SF0">
    <property type="entry name" value="ZINC METALLOPROTEASE EGY1, CHLOROPLASTIC-RELATED"/>
    <property type="match status" value="1"/>
</dbReference>
<evidence type="ECO:0000256" key="9">
    <source>
        <dbReference type="ARBA" id="ARBA00023136"/>
    </source>
</evidence>
<dbReference type="GO" id="GO:0006508">
    <property type="term" value="P:proteolysis"/>
    <property type="evidence" value="ECO:0007669"/>
    <property type="project" value="UniProtKB-KW"/>
</dbReference>
<proteinExistence type="inferred from homology"/>
<organism evidence="12 13">
    <name type="scientific">Chryseolinea lacunae</name>
    <dbReference type="NCBI Taxonomy" id="2801331"/>
    <lineage>
        <taxon>Bacteria</taxon>
        <taxon>Pseudomonadati</taxon>
        <taxon>Bacteroidota</taxon>
        <taxon>Cytophagia</taxon>
        <taxon>Cytophagales</taxon>
        <taxon>Fulvivirgaceae</taxon>
        <taxon>Chryseolinea</taxon>
    </lineage>
</organism>
<dbReference type="Pfam" id="PF02163">
    <property type="entry name" value="Peptidase_M50"/>
    <property type="match status" value="1"/>
</dbReference>
<evidence type="ECO:0000256" key="2">
    <source>
        <dbReference type="ARBA" id="ARBA00004141"/>
    </source>
</evidence>
<keyword evidence="13" id="KW-1185">Reference proteome</keyword>
<feature type="transmembrane region" description="Helical" evidence="10">
    <location>
        <begin position="81"/>
        <end position="102"/>
    </location>
</feature>
<name>A0ABS1KYQ9_9BACT</name>
<keyword evidence="4 12" id="KW-0645">Protease</keyword>
<comment type="similarity">
    <text evidence="3">Belongs to the peptidase M50B family.</text>
</comment>
<keyword evidence="6" id="KW-0378">Hydrolase</keyword>
<evidence type="ECO:0000313" key="12">
    <source>
        <dbReference type="EMBL" id="MBL0744392.1"/>
    </source>
</evidence>
<feature type="transmembrane region" description="Helical" evidence="10">
    <location>
        <begin position="244"/>
        <end position="263"/>
    </location>
</feature>
<dbReference type="RefSeq" id="WP_202014045.1">
    <property type="nucleotide sequence ID" value="NZ_JAERRB010000010.1"/>
</dbReference>
<feature type="domain" description="Peptidase M50" evidence="11">
    <location>
        <begin position="51"/>
        <end position="245"/>
    </location>
</feature>
<evidence type="ECO:0000256" key="6">
    <source>
        <dbReference type="ARBA" id="ARBA00022801"/>
    </source>
</evidence>
<feature type="transmembrane region" description="Helical" evidence="10">
    <location>
        <begin position="356"/>
        <end position="380"/>
    </location>
</feature>
<accession>A0ABS1KYQ9</accession>
<comment type="cofactor">
    <cofactor evidence="1">
        <name>Zn(2+)</name>
        <dbReference type="ChEBI" id="CHEBI:29105"/>
    </cofactor>
</comment>